<evidence type="ECO:0000313" key="7">
    <source>
        <dbReference type="EMBL" id="PVE42693.1"/>
    </source>
</evidence>
<evidence type="ECO:0000256" key="3">
    <source>
        <dbReference type="ARBA" id="ARBA00023237"/>
    </source>
</evidence>
<feature type="compositionally biased region" description="Polar residues" evidence="5">
    <location>
        <begin position="159"/>
        <end position="170"/>
    </location>
</feature>
<evidence type="ECO:0000256" key="2">
    <source>
        <dbReference type="ARBA" id="ARBA00023136"/>
    </source>
</evidence>
<comment type="similarity">
    <text evidence="4">Belongs to the BamE family.</text>
</comment>
<name>A0A2T7UDC5_9BURK</name>
<dbReference type="GO" id="GO:1990063">
    <property type="term" value="C:Bam protein complex"/>
    <property type="evidence" value="ECO:0007669"/>
    <property type="project" value="TreeGrafter"/>
</dbReference>
<proteinExistence type="inferred from homology"/>
<dbReference type="GO" id="GO:0043165">
    <property type="term" value="P:Gram-negative-bacterium-type cell outer membrane assembly"/>
    <property type="evidence" value="ECO:0007669"/>
    <property type="project" value="UniProtKB-UniRule"/>
</dbReference>
<dbReference type="Gene3D" id="3.30.1450.10">
    <property type="match status" value="1"/>
</dbReference>
<dbReference type="GO" id="GO:0030674">
    <property type="term" value="F:protein-macromolecule adaptor activity"/>
    <property type="evidence" value="ECO:0007669"/>
    <property type="project" value="TreeGrafter"/>
</dbReference>
<keyword evidence="3 4" id="KW-0998">Cell outer membrane</keyword>
<gene>
    <name evidence="4" type="primary">bamE</name>
    <name evidence="7" type="ORF">H663_010335</name>
</gene>
<evidence type="ECO:0000259" key="6">
    <source>
        <dbReference type="Pfam" id="PF04355"/>
    </source>
</evidence>
<dbReference type="STRING" id="1293045.H663_12775"/>
<feature type="domain" description="Outer membrane protein assembly factor BamE" evidence="6">
    <location>
        <begin position="48"/>
        <end position="115"/>
    </location>
</feature>
<dbReference type="InterPro" id="IPR026592">
    <property type="entry name" value="BamE"/>
</dbReference>
<dbReference type="PANTHER" id="PTHR37482">
    <property type="entry name" value="OUTER MEMBRANE PROTEIN ASSEMBLY FACTOR BAME"/>
    <property type="match status" value="1"/>
</dbReference>
<sequence length="182" mass="20000" precursor="true">MTDLMTFRFSRVLLTSLLLGISLAGCSGMSSGVNSDTFKPYVAEVVQGNFVSKEQRQALRPGMSRAQVKDILGTPLVASVFHEDRWDYAFSIKRQGVAPQNFRVTVFFKGDVLAQIDNDELPSESEFVGRLVTKRTVSKVPNLQASEEDLKKFPPSKSAADNTRPSSTALPASYPALEPTPR</sequence>
<protein>
    <recommendedName>
        <fullName evidence="4">Outer membrane protein assembly factor BamE</fullName>
    </recommendedName>
</protein>
<dbReference type="HAMAP" id="MF_00925">
    <property type="entry name" value="OM_assembly_BamE"/>
    <property type="match status" value="1"/>
</dbReference>
<keyword evidence="2 4" id="KW-0472">Membrane</keyword>
<evidence type="ECO:0000256" key="5">
    <source>
        <dbReference type="SAM" id="MobiDB-lite"/>
    </source>
</evidence>
<keyword evidence="1 4" id="KW-0732">Signal</keyword>
<comment type="function">
    <text evidence="4">Part of the outer membrane protein assembly complex, which is involved in assembly and insertion of beta-barrel proteins into the outer membrane.</text>
</comment>
<feature type="region of interest" description="Disordered" evidence="5">
    <location>
        <begin position="146"/>
        <end position="182"/>
    </location>
</feature>
<dbReference type="InterPro" id="IPR037873">
    <property type="entry name" value="BamE-like"/>
</dbReference>
<reference evidence="7" key="1">
    <citation type="submission" date="2017-04" db="EMBL/GenBank/DDBJ databases">
        <title>Unexpected and diverse lifestyles within the genus Limnohabitans.</title>
        <authorList>
            <person name="Kasalicky V."/>
            <person name="Mehrshad M."/>
            <person name="Andrei S.-A."/>
            <person name="Salcher M."/>
            <person name="Kratochvilova H."/>
            <person name="Simek K."/>
            <person name="Ghai R."/>
        </authorList>
    </citation>
    <scope>NUCLEOTIDE SEQUENCE [LARGE SCALE GENOMIC DNA]</scope>
    <source>
        <strain evidence="7">II-D5</strain>
    </source>
</reference>
<dbReference type="Pfam" id="PF04355">
    <property type="entry name" value="BamE"/>
    <property type="match status" value="1"/>
</dbReference>
<dbReference type="EMBL" id="LFYT02000011">
    <property type="protein sequence ID" value="PVE42693.1"/>
    <property type="molecule type" value="Genomic_DNA"/>
</dbReference>
<dbReference type="GO" id="GO:0051205">
    <property type="term" value="P:protein insertion into membrane"/>
    <property type="evidence" value="ECO:0007669"/>
    <property type="project" value="UniProtKB-UniRule"/>
</dbReference>
<feature type="chain" id="PRO_5015789454" description="Outer membrane protein assembly factor BamE" evidence="4">
    <location>
        <begin position="25"/>
        <end position="182"/>
    </location>
</feature>
<organism evidence="7 8">
    <name type="scientific">Limnohabitans planktonicus II-D5</name>
    <dbReference type="NCBI Taxonomy" id="1293045"/>
    <lineage>
        <taxon>Bacteria</taxon>
        <taxon>Pseudomonadati</taxon>
        <taxon>Pseudomonadota</taxon>
        <taxon>Betaproteobacteria</taxon>
        <taxon>Burkholderiales</taxon>
        <taxon>Comamonadaceae</taxon>
        <taxon>Limnohabitans</taxon>
    </lineage>
</organism>
<evidence type="ECO:0000256" key="4">
    <source>
        <dbReference type="HAMAP-Rule" id="MF_00925"/>
    </source>
</evidence>
<comment type="subcellular location">
    <subcellularLocation>
        <location evidence="4">Cell outer membrane</location>
    </subcellularLocation>
</comment>
<evidence type="ECO:0000256" key="1">
    <source>
        <dbReference type="ARBA" id="ARBA00022729"/>
    </source>
</evidence>
<dbReference type="InterPro" id="IPR007450">
    <property type="entry name" value="BamE_dom"/>
</dbReference>
<feature type="signal peptide" evidence="4">
    <location>
        <begin position="1"/>
        <end position="24"/>
    </location>
</feature>
<comment type="subunit">
    <text evidence="4">Part of the Bam complex.</text>
</comment>
<comment type="caution">
    <text evidence="7">The sequence shown here is derived from an EMBL/GenBank/DDBJ whole genome shotgun (WGS) entry which is preliminary data.</text>
</comment>
<dbReference type="PANTHER" id="PTHR37482:SF1">
    <property type="entry name" value="OUTER MEMBRANE PROTEIN ASSEMBLY FACTOR BAME"/>
    <property type="match status" value="1"/>
</dbReference>
<dbReference type="OrthoDB" id="9808250at2"/>
<dbReference type="AlphaFoldDB" id="A0A2T7UDC5"/>
<keyword evidence="8" id="KW-1185">Reference proteome</keyword>
<evidence type="ECO:0000313" key="8">
    <source>
        <dbReference type="Proteomes" id="UP000037507"/>
    </source>
</evidence>
<accession>A0A2T7UDC5</accession>
<dbReference type="Proteomes" id="UP000037507">
    <property type="component" value="Unassembled WGS sequence"/>
</dbReference>